<dbReference type="Proteomes" id="UP001595872">
    <property type="component" value="Unassembled WGS sequence"/>
</dbReference>
<reference evidence="2" key="1">
    <citation type="journal article" date="2019" name="Int. J. Syst. Evol. Microbiol.">
        <title>The Global Catalogue of Microorganisms (GCM) 10K type strain sequencing project: providing services to taxonomists for standard genome sequencing and annotation.</title>
        <authorList>
            <consortium name="The Broad Institute Genomics Platform"/>
            <consortium name="The Broad Institute Genome Sequencing Center for Infectious Disease"/>
            <person name="Wu L."/>
            <person name="Ma J."/>
        </authorList>
    </citation>
    <scope>NUCLEOTIDE SEQUENCE [LARGE SCALE GENOMIC DNA]</scope>
    <source>
        <strain evidence="2">KLKA75</strain>
    </source>
</reference>
<dbReference type="RefSeq" id="WP_378254993.1">
    <property type="nucleotide sequence ID" value="NZ_JBHSIT010000003.1"/>
</dbReference>
<sequence>MYYLGNTLDGWQRRCPCGANATTSYGQCRKCRARTRYAINRPRRFGRFFRTGR</sequence>
<proteinExistence type="predicted"/>
<comment type="caution">
    <text evidence="1">The sequence shown here is derived from an EMBL/GenBank/DDBJ whole genome shotgun (WGS) entry which is preliminary data.</text>
</comment>
<evidence type="ECO:0000313" key="2">
    <source>
        <dbReference type="Proteomes" id="UP001595872"/>
    </source>
</evidence>
<organism evidence="1 2">
    <name type="scientific">Actinomadura gamaensis</name>
    <dbReference type="NCBI Taxonomy" id="1763541"/>
    <lineage>
        <taxon>Bacteria</taxon>
        <taxon>Bacillati</taxon>
        <taxon>Actinomycetota</taxon>
        <taxon>Actinomycetes</taxon>
        <taxon>Streptosporangiales</taxon>
        <taxon>Thermomonosporaceae</taxon>
        <taxon>Actinomadura</taxon>
    </lineage>
</organism>
<keyword evidence="2" id="KW-1185">Reference proteome</keyword>
<protein>
    <submittedName>
        <fullName evidence="1">Uncharacterized protein</fullName>
    </submittedName>
</protein>
<gene>
    <name evidence="1" type="ORF">ACFPCY_13850</name>
</gene>
<dbReference type="EMBL" id="JBHSIT010000003">
    <property type="protein sequence ID" value="MFC4908412.1"/>
    <property type="molecule type" value="Genomic_DNA"/>
</dbReference>
<evidence type="ECO:0000313" key="1">
    <source>
        <dbReference type="EMBL" id="MFC4908412.1"/>
    </source>
</evidence>
<accession>A0ABV9TW92</accession>
<name>A0ABV9TW92_9ACTN</name>